<name>A0A644V1Q6_9ZZZZ</name>
<dbReference type="AlphaFoldDB" id="A0A644V1Q6"/>
<accession>A0A644V1Q6</accession>
<gene>
    <name evidence="1" type="ORF">SDC9_31135</name>
</gene>
<reference evidence="1" key="1">
    <citation type="submission" date="2019-08" db="EMBL/GenBank/DDBJ databases">
        <authorList>
            <person name="Kucharzyk K."/>
            <person name="Murdoch R.W."/>
            <person name="Higgins S."/>
            <person name="Loffler F."/>
        </authorList>
    </citation>
    <scope>NUCLEOTIDE SEQUENCE</scope>
</reference>
<dbReference type="EMBL" id="VSSQ01000201">
    <property type="protein sequence ID" value="MPL85167.1"/>
    <property type="molecule type" value="Genomic_DNA"/>
</dbReference>
<comment type="caution">
    <text evidence="1">The sequence shown here is derived from an EMBL/GenBank/DDBJ whole genome shotgun (WGS) entry which is preliminary data.</text>
</comment>
<protein>
    <submittedName>
        <fullName evidence="1">Uncharacterized protein</fullName>
    </submittedName>
</protein>
<evidence type="ECO:0000313" key="1">
    <source>
        <dbReference type="EMBL" id="MPL85167.1"/>
    </source>
</evidence>
<organism evidence="1">
    <name type="scientific">bioreactor metagenome</name>
    <dbReference type="NCBI Taxonomy" id="1076179"/>
    <lineage>
        <taxon>unclassified sequences</taxon>
        <taxon>metagenomes</taxon>
        <taxon>ecological metagenomes</taxon>
    </lineage>
</organism>
<sequence length="47" mass="5413">MIEYCLVQNALSENTENYPAKVYCLENKNLDDVIKYMIEEGSGLTRP</sequence>
<proteinExistence type="predicted"/>